<dbReference type="EMBL" id="BPLR01018828">
    <property type="protein sequence ID" value="GIZ02572.1"/>
    <property type="molecule type" value="Genomic_DNA"/>
</dbReference>
<proteinExistence type="predicted"/>
<sequence length="102" mass="12115">MKPTSTTSLDRSHSTSISNIQNEKKKESWQKESVSLRHKSMSPRRKMSNSKSLRRPSLLMLCKRRNRSNVSFARHHRLDVRKWKEIQFRRIAIRGLEFPPGK</sequence>
<dbReference type="Proteomes" id="UP001054945">
    <property type="component" value="Unassembled WGS sequence"/>
</dbReference>
<dbReference type="AlphaFoldDB" id="A0AAV4Y8S7"/>
<keyword evidence="3" id="KW-1185">Reference proteome</keyword>
<gene>
    <name evidence="2" type="ORF">CEXT_755221</name>
</gene>
<comment type="caution">
    <text evidence="2">The sequence shown here is derived from an EMBL/GenBank/DDBJ whole genome shotgun (WGS) entry which is preliminary data.</text>
</comment>
<name>A0AAV4Y8S7_CAEEX</name>
<organism evidence="2 3">
    <name type="scientific">Caerostris extrusa</name>
    <name type="common">Bark spider</name>
    <name type="synonym">Caerostris bankana</name>
    <dbReference type="NCBI Taxonomy" id="172846"/>
    <lineage>
        <taxon>Eukaryota</taxon>
        <taxon>Metazoa</taxon>
        <taxon>Ecdysozoa</taxon>
        <taxon>Arthropoda</taxon>
        <taxon>Chelicerata</taxon>
        <taxon>Arachnida</taxon>
        <taxon>Araneae</taxon>
        <taxon>Araneomorphae</taxon>
        <taxon>Entelegynae</taxon>
        <taxon>Araneoidea</taxon>
        <taxon>Araneidae</taxon>
        <taxon>Caerostris</taxon>
    </lineage>
</organism>
<accession>A0AAV4Y8S7</accession>
<feature type="region of interest" description="Disordered" evidence="1">
    <location>
        <begin position="1"/>
        <end position="58"/>
    </location>
</feature>
<protein>
    <submittedName>
        <fullName evidence="2">Uncharacterized protein</fullName>
    </submittedName>
</protein>
<evidence type="ECO:0000313" key="2">
    <source>
        <dbReference type="EMBL" id="GIZ02572.1"/>
    </source>
</evidence>
<evidence type="ECO:0000313" key="3">
    <source>
        <dbReference type="Proteomes" id="UP001054945"/>
    </source>
</evidence>
<feature type="compositionally biased region" description="Polar residues" evidence="1">
    <location>
        <begin position="1"/>
        <end position="21"/>
    </location>
</feature>
<feature type="compositionally biased region" description="Basic residues" evidence="1">
    <location>
        <begin position="36"/>
        <end position="54"/>
    </location>
</feature>
<reference evidence="2 3" key="1">
    <citation type="submission" date="2021-06" db="EMBL/GenBank/DDBJ databases">
        <title>Caerostris extrusa draft genome.</title>
        <authorList>
            <person name="Kono N."/>
            <person name="Arakawa K."/>
        </authorList>
    </citation>
    <scope>NUCLEOTIDE SEQUENCE [LARGE SCALE GENOMIC DNA]</scope>
</reference>
<evidence type="ECO:0000256" key="1">
    <source>
        <dbReference type="SAM" id="MobiDB-lite"/>
    </source>
</evidence>